<comment type="caution">
    <text evidence="11">The sequence shown here is derived from an EMBL/GenBank/DDBJ whole genome shotgun (WGS) entry which is preliminary data.</text>
</comment>
<sequence>MKVILLQKIKGLGDIDDIKEVADGYAINFLFPKHLAVQASPSAEHDLKAKLKRVAKESEYELKDQQQLAEKLDALELAIKAKANDDGLLYAAIGPQKIAELLKAKGCAVIKSQIFLKPIKEAGDYKAKVKLRHGLEAEVSITVSV</sequence>
<dbReference type="AlphaFoldDB" id="A0A0G0HDI6"/>
<keyword evidence="4 7" id="KW-0689">Ribosomal protein</keyword>
<evidence type="ECO:0000259" key="10">
    <source>
        <dbReference type="Pfam" id="PF03948"/>
    </source>
</evidence>
<dbReference type="GO" id="GO:0003735">
    <property type="term" value="F:structural constituent of ribosome"/>
    <property type="evidence" value="ECO:0007669"/>
    <property type="project" value="InterPro"/>
</dbReference>
<evidence type="ECO:0000256" key="7">
    <source>
        <dbReference type="HAMAP-Rule" id="MF_00503"/>
    </source>
</evidence>
<dbReference type="NCBIfam" id="TIGR00158">
    <property type="entry name" value="L9"/>
    <property type="match status" value="1"/>
</dbReference>
<reference evidence="11 12" key="1">
    <citation type="journal article" date="2015" name="Nature">
        <title>rRNA introns, odd ribosomes, and small enigmatic genomes across a large radiation of phyla.</title>
        <authorList>
            <person name="Brown C.T."/>
            <person name="Hug L.A."/>
            <person name="Thomas B.C."/>
            <person name="Sharon I."/>
            <person name="Castelle C.J."/>
            <person name="Singh A."/>
            <person name="Wilkins M.J."/>
            <person name="Williams K.H."/>
            <person name="Banfield J.F."/>
        </authorList>
    </citation>
    <scope>NUCLEOTIDE SEQUENCE [LARGE SCALE GENOMIC DNA]</scope>
</reference>
<proteinExistence type="inferred from homology"/>
<dbReference type="HAMAP" id="MF_00503">
    <property type="entry name" value="Ribosomal_bL9"/>
    <property type="match status" value="1"/>
</dbReference>
<accession>A0A0G0HDI6</accession>
<keyword evidence="2 7" id="KW-0699">rRNA-binding</keyword>
<dbReference type="InterPro" id="IPR036791">
    <property type="entry name" value="Ribosomal_bL9_C_sf"/>
</dbReference>
<dbReference type="STRING" id="1619036.US58_C0022G0006"/>
<dbReference type="InterPro" id="IPR009027">
    <property type="entry name" value="Ribosomal_bL9/RNase_H1_N"/>
</dbReference>
<name>A0A0G0HDI6_9BACT</name>
<comment type="similarity">
    <text evidence="1 7">Belongs to the bacterial ribosomal protein bL9 family.</text>
</comment>
<evidence type="ECO:0000256" key="1">
    <source>
        <dbReference type="ARBA" id="ARBA00010605"/>
    </source>
</evidence>
<dbReference type="InterPro" id="IPR020594">
    <property type="entry name" value="Ribosomal_bL9_bac/chp"/>
</dbReference>
<dbReference type="InterPro" id="IPR020069">
    <property type="entry name" value="Ribosomal_bL9_C"/>
</dbReference>
<dbReference type="Pfam" id="PF01281">
    <property type="entry name" value="Ribosomal_L9_N"/>
    <property type="match status" value="1"/>
</dbReference>
<dbReference type="InterPro" id="IPR000244">
    <property type="entry name" value="Ribosomal_bL9"/>
</dbReference>
<dbReference type="InterPro" id="IPR036935">
    <property type="entry name" value="Ribosomal_bL9_N_sf"/>
</dbReference>
<protein>
    <recommendedName>
        <fullName evidence="6 7">Large ribosomal subunit protein bL9</fullName>
    </recommendedName>
</protein>
<evidence type="ECO:0000256" key="4">
    <source>
        <dbReference type="ARBA" id="ARBA00022980"/>
    </source>
</evidence>
<evidence type="ECO:0000256" key="8">
    <source>
        <dbReference type="SAM" id="Coils"/>
    </source>
</evidence>
<dbReference type="Proteomes" id="UP000034333">
    <property type="component" value="Unassembled WGS sequence"/>
</dbReference>
<feature type="domain" description="Ribosomal protein L9" evidence="9">
    <location>
        <begin position="1"/>
        <end position="44"/>
    </location>
</feature>
<dbReference type="GO" id="GO:1990904">
    <property type="term" value="C:ribonucleoprotein complex"/>
    <property type="evidence" value="ECO:0007669"/>
    <property type="project" value="UniProtKB-KW"/>
</dbReference>
<dbReference type="InterPro" id="IPR020070">
    <property type="entry name" value="Ribosomal_bL9_N"/>
</dbReference>
<evidence type="ECO:0000313" key="11">
    <source>
        <dbReference type="EMBL" id="KKQ40257.1"/>
    </source>
</evidence>
<dbReference type="PANTHER" id="PTHR21368">
    <property type="entry name" value="50S RIBOSOMAL PROTEIN L9"/>
    <property type="match status" value="1"/>
</dbReference>
<dbReference type="GO" id="GO:0006412">
    <property type="term" value="P:translation"/>
    <property type="evidence" value="ECO:0007669"/>
    <property type="project" value="UniProtKB-UniRule"/>
</dbReference>
<evidence type="ECO:0000259" key="9">
    <source>
        <dbReference type="Pfam" id="PF01281"/>
    </source>
</evidence>
<evidence type="ECO:0000313" key="12">
    <source>
        <dbReference type="Proteomes" id="UP000034333"/>
    </source>
</evidence>
<feature type="domain" description="Large ribosomal subunit protein bL9 C-terminal" evidence="10">
    <location>
        <begin position="64"/>
        <end position="143"/>
    </location>
</feature>
<organism evidence="11 12">
    <name type="scientific">Candidatus Magasanikbacteria bacterium GW2011_GWA2_37_8</name>
    <dbReference type="NCBI Taxonomy" id="1619036"/>
    <lineage>
        <taxon>Bacteria</taxon>
        <taxon>Candidatus Magasanikiibacteriota</taxon>
    </lineage>
</organism>
<evidence type="ECO:0000256" key="3">
    <source>
        <dbReference type="ARBA" id="ARBA00022884"/>
    </source>
</evidence>
<dbReference type="SUPFAM" id="SSF55658">
    <property type="entry name" value="L9 N-domain-like"/>
    <property type="match status" value="1"/>
</dbReference>
<feature type="coiled-coil region" evidence="8">
    <location>
        <begin position="48"/>
        <end position="85"/>
    </location>
</feature>
<dbReference type="Pfam" id="PF03948">
    <property type="entry name" value="Ribosomal_L9_C"/>
    <property type="match status" value="1"/>
</dbReference>
<dbReference type="Gene3D" id="3.40.5.10">
    <property type="entry name" value="Ribosomal protein L9, N-terminal domain"/>
    <property type="match status" value="1"/>
</dbReference>
<evidence type="ECO:0000256" key="2">
    <source>
        <dbReference type="ARBA" id="ARBA00022730"/>
    </source>
</evidence>
<keyword evidence="3 7" id="KW-0694">RNA-binding</keyword>
<dbReference type="GO" id="GO:0005840">
    <property type="term" value="C:ribosome"/>
    <property type="evidence" value="ECO:0007669"/>
    <property type="project" value="UniProtKB-KW"/>
</dbReference>
<dbReference type="Gene3D" id="3.10.430.100">
    <property type="entry name" value="Ribosomal protein L9, C-terminal domain"/>
    <property type="match status" value="1"/>
</dbReference>
<evidence type="ECO:0000256" key="5">
    <source>
        <dbReference type="ARBA" id="ARBA00023274"/>
    </source>
</evidence>
<evidence type="ECO:0000256" key="6">
    <source>
        <dbReference type="ARBA" id="ARBA00035292"/>
    </source>
</evidence>
<comment type="function">
    <text evidence="7">Binds to the 23S rRNA.</text>
</comment>
<dbReference type="EMBL" id="LBTN01000022">
    <property type="protein sequence ID" value="KKQ40257.1"/>
    <property type="molecule type" value="Genomic_DNA"/>
</dbReference>
<keyword evidence="5 7" id="KW-0687">Ribonucleoprotein</keyword>
<dbReference type="SUPFAM" id="SSF55653">
    <property type="entry name" value="Ribosomal protein L9 C-domain"/>
    <property type="match status" value="1"/>
</dbReference>
<gene>
    <name evidence="7" type="primary">rplI</name>
    <name evidence="11" type="ORF">US58_C0022G0006</name>
</gene>
<keyword evidence="8" id="KW-0175">Coiled coil</keyword>
<dbReference type="GO" id="GO:0019843">
    <property type="term" value="F:rRNA binding"/>
    <property type="evidence" value="ECO:0007669"/>
    <property type="project" value="UniProtKB-UniRule"/>
</dbReference>